<feature type="compositionally biased region" description="Basic and acidic residues" evidence="3">
    <location>
        <begin position="386"/>
        <end position="421"/>
    </location>
</feature>
<reference evidence="4 5" key="1">
    <citation type="submission" date="2021-01" db="EMBL/GenBank/DDBJ databases">
        <title>Adiantum capillus-veneris genome.</title>
        <authorList>
            <person name="Fang Y."/>
            <person name="Liao Q."/>
        </authorList>
    </citation>
    <scope>NUCLEOTIDE SEQUENCE [LARGE SCALE GENOMIC DNA]</scope>
    <source>
        <strain evidence="4">H3</strain>
        <tissue evidence="4">Leaf</tissue>
    </source>
</reference>
<name>A0A9D4V614_ADICA</name>
<dbReference type="Proteomes" id="UP000886520">
    <property type="component" value="Chromosome 5"/>
</dbReference>
<accession>A0A9D4V614</accession>
<organism evidence="4 5">
    <name type="scientific">Adiantum capillus-veneris</name>
    <name type="common">Maidenhair fern</name>
    <dbReference type="NCBI Taxonomy" id="13818"/>
    <lineage>
        <taxon>Eukaryota</taxon>
        <taxon>Viridiplantae</taxon>
        <taxon>Streptophyta</taxon>
        <taxon>Embryophyta</taxon>
        <taxon>Tracheophyta</taxon>
        <taxon>Polypodiopsida</taxon>
        <taxon>Polypodiidae</taxon>
        <taxon>Polypodiales</taxon>
        <taxon>Pteridineae</taxon>
        <taxon>Pteridaceae</taxon>
        <taxon>Vittarioideae</taxon>
        <taxon>Adiantum</taxon>
    </lineage>
</organism>
<comment type="caution">
    <text evidence="4">The sequence shown here is derived from an EMBL/GenBank/DDBJ whole genome shotgun (WGS) entry which is preliminary data.</text>
</comment>
<dbReference type="GO" id="GO:0005634">
    <property type="term" value="C:nucleus"/>
    <property type="evidence" value="ECO:0007669"/>
    <property type="project" value="UniProtKB-SubCell"/>
</dbReference>
<dbReference type="PANTHER" id="PTHR15502:SF7">
    <property type="entry name" value="CALCINEURIN-BINDING PROTEIN CABIN-1"/>
    <property type="match status" value="1"/>
</dbReference>
<dbReference type="OrthoDB" id="77564at2759"/>
<dbReference type="EMBL" id="JABFUD020000005">
    <property type="protein sequence ID" value="KAI5079572.1"/>
    <property type="molecule type" value="Genomic_DNA"/>
</dbReference>
<comment type="subcellular location">
    <subcellularLocation>
        <location evidence="1">Nucleus</location>
    </subcellularLocation>
</comment>
<evidence type="ECO:0000256" key="1">
    <source>
        <dbReference type="ARBA" id="ARBA00004123"/>
    </source>
</evidence>
<evidence type="ECO:0000313" key="4">
    <source>
        <dbReference type="EMBL" id="KAI5079572.1"/>
    </source>
</evidence>
<proteinExistence type="predicted"/>
<dbReference type="Gene3D" id="1.25.40.10">
    <property type="entry name" value="Tetratricopeptide repeat domain"/>
    <property type="match status" value="1"/>
</dbReference>
<sequence length="2057" mass="230823">MFSIAAINDVETTQHEWQPLAPTKEAQEFRLTQMYHESLLHMQAGEYKQAQKLLQIIIEDPLSLNAESEKTASSDPMRQLRFLSFRNLAEAFLKQGSLFHRAALQCYLNAVSIDEKDVTLWNRLGTLACSLDSLNIARWAFEQGLQCSPQHWACMEKLLEVLIAIGDEAACLPVIKCLLRISPSHPRAILVKQVIENNANPADLTDAVEMLNNHSVLLRGIDKLKPYHYSLSFSKKRKFEDLTDTNESTSKHVLQLDLKEPSLIELLNKLLEVLEGINGTVLTNMHGSDKFTASTALDSEMVSSGDIILEEIPSVVANAALKFSLRGKDVIVIEDPTATAEYIDLESRTLSASKEILCGEIDIAPCMKKTKRDAFTTTDTCSDKAVTMKERDASPDEEPPLERRSTRLERIRTRNYDKNDEQESVQQDATRNKVSIENVLKLLEPFIICKGTLDNDSKKTVNSVDEDKVQPLNFLEERYIWSFLKKITLNSGVYHVAQKLLEDVSFNCVKPLECWDNLFQVEKYIRSASKAPSPFCSLFLAEVYMDMTSFVAGVLERKVFLKECDYHLCRILGCIAATFPSDISAIGPTVPKNLNSLNVQWPRMEEETEVPFEKLAGCQWSFWVRFYWVSGRAHYYHQNCEEAREDFSKCLRVLQARREYEIDAPVVNLPHCKVDKQISVEMVQNKLHEVQIQDILSHSAAQMLEGGRFSELIETLAPILFSEAENEGLSFLAGKKHASEFSTELAALSMLISACEKREPRNFDMALRSYIQRMHIHLFAAGIVKLKGFPDSLVQGVGQLVEDVTKKDSFKLVVEEVKRLSRFLADADQEFSEKPSAVVVDAKLLGCMQQLLLTIMCHLLTSQAVQKLSSLAGVASDVLEQSEATCLVDAAVSFCRLQHLYTGACIEDQVELLVKIHDLLADRGLCCAGKACEGGEGVFLKMAIRYFLLLEMKLKSTKPDENASIVEETQHNLKDANKNEKECASTAHEDASLGVGGVLEGEKRLEELEGNSLEKRSKPLSLTDCSEQICHLEKRKTDLGLDIALDQSFFCLYGLNLRGGLESSGSQDGLAVHANTSLGDYQTQEQCAEVFQYLLPYARVCTKASLAKLRKVLRAIKQHFPDPPEEVLENNSIDFFLDDIDLDESKLSSMILSRTGIEEILGYALRKASSNSGSGVGFSEVSDNGGDAEDRQIDGNMKSSQYKEVYENLYYLLGQVEEGSASDKWPGFVLTKEGEDFVEQNAKLIKYDLMYNNLRFESWHKLANLLDEEVDLMLNDGSKTCSALEWHKNADLMKRVETGRRRTRRCLLMSMALAKTLEQERSVHELLALVYYDTLQNVAPCYNQRQHIAARDAAWREVCQKSLLHFEKALSFRSEWLYFFYLGKLCEKLGEPCEVVLQYYQEAVQSNPSAVDSLYRLHASRLKWLCNKGATDLETMKIIAKYSYDTGTQEKVDGLILAIEASVDLAKDGSQASLQIMPELPAEKVANSVWNTLLEDGIKALEVCTEGELKHFHKARYRLAQCLYARGKENDIERAKEELGFCFRSNRSLFIINMWEIDGTTKKNRRKMPASTGARRSYEITMPESSRKFITCLRKYLLFYLRLCEETFDVCTLERAYCSLRGDKKFSLCLADMVHVALGKYIHTLGAAIFQFDMVGIVPNLSVKNLLERFFNLFMEHGGSLSDIVAISLAEAGINPAAALSENTIHSYIHRYLHNLEVENKVDILEVVNEKIKKRFKTPKLVKEVCARVCKHAAIAWCRCLCASLSAITPLQSQSIVAELRSDGKLSQEQLVVELRIDELFSNMSDFSVPFEDIKTTEQFRHLSCMAGVRIQQATSENTERAFCLLKQAFLFYRDCTGPFPAGINLFLVQPGSLSDEMMATAVPASTSLAGVDLSVPRKLLLWAYSLVHGHTCSIAEAVRCCEDQAKIKAKKGLPQVLLPISCQDKPPTGSGSGIRSSNDDVVEDKEKVIPDVDKPPLKEAILSSDDGTKISNDDVMDEKEKHIPEEHDVEGCQSTLVCASDASSQGASGPPPSLLAGDSAQKEESCRTSVFDFVDL</sequence>
<dbReference type="GO" id="GO:0031491">
    <property type="term" value="F:nucleosome binding"/>
    <property type="evidence" value="ECO:0007669"/>
    <property type="project" value="TreeGrafter"/>
</dbReference>
<gene>
    <name evidence="4" type="ORF">GOP47_0005051</name>
</gene>
<dbReference type="SUPFAM" id="SSF48452">
    <property type="entry name" value="TPR-like"/>
    <property type="match status" value="1"/>
</dbReference>
<dbReference type="InterPro" id="IPR011990">
    <property type="entry name" value="TPR-like_helical_dom_sf"/>
</dbReference>
<feature type="compositionally biased region" description="Low complexity" evidence="3">
    <location>
        <begin position="2020"/>
        <end position="2029"/>
    </location>
</feature>
<feature type="region of interest" description="Disordered" evidence="3">
    <location>
        <begin position="386"/>
        <end position="429"/>
    </location>
</feature>
<dbReference type="InterPro" id="IPR033053">
    <property type="entry name" value="Hir3/CABIN1"/>
</dbReference>
<evidence type="ECO:0000256" key="2">
    <source>
        <dbReference type="ARBA" id="ARBA00023242"/>
    </source>
</evidence>
<dbReference type="GO" id="GO:0006325">
    <property type="term" value="P:chromatin organization"/>
    <property type="evidence" value="ECO:0007669"/>
    <property type="project" value="InterPro"/>
</dbReference>
<dbReference type="PANTHER" id="PTHR15502">
    <property type="entry name" value="CALCINEURIN-BINDING PROTEIN CABIN 1-RELATED"/>
    <property type="match status" value="1"/>
</dbReference>
<evidence type="ECO:0000313" key="5">
    <source>
        <dbReference type="Proteomes" id="UP000886520"/>
    </source>
</evidence>
<protein>
    <submittedName>
        <fullName evidence="4">Uncharacterized protein</fullName>
    </submittedName>
</protein>
<keyword evidence="2" id="KW-0539">Nucleus</keyword>
<keyword evidence="5" id="KW-1185">Reference proteome</keyword>
<feature type="region of interest" description="Disordered" evidence="3">
    <location>
        <begin position="2020"/>
        <end position="2045"/>
    </location>
</feature>
<evidence type="ECO:0000256" key="3">
    <source>
        <dbReference type="SAM" id="MobiDB-lite"/>
    </source>
</evidence>